<evidence type="ECO:0000313" key="1">
    <source>
        <dbReference type="EMBL" id="MBW7474327.1"/>
    </source>
</evidence>
<accession>A0ABS7D427</accession>
<reference evidence="1 2" key="1">
    <citation type="submission" date="2021-07" db="EMBL/GenBank/DDBJ databases">
        <title>Paenibacillus radiodurans sp. nov., isolated from the southeastern edge of Tengger Desert.</title>
        <authorList>
            <person name="Zhang G."/>
        </authorList>
    </citation>
    <scope>NUCLEOTIDE SEQUENCE [LARGE SCALE GENOMIC DNA]</scope>
    <source>
        <strain evidence="1 2">DT7-4</strain>
    </source>
</reference>
<evidence type="ECO:0008006" key="3">
    <source>
        <dbReference type="Google" id="ProtNLM"/>
    </source>
</evidence>
<dbReference type="InterPro" id="IPR010982">
    <property type="entry name" value="Lambda_DNA-bd_dom_sf"/>
</dbReference>
<gene>
    <name evidence="1" type="ORF">K0T92_06190</name>
</gene>
<organism evidence="1 2">
    <name type="scientific">Paenibacillus oenotherae</name>
    <dbReference type="NCBI Taxonomy" id="1435645"/>
    <lineage>
        <taxon>Bacteria</taxon>
        <taxon>Bacillati</taxon>
        <taxon>Bacillota</taxon>
        <taxon>Bacilli</taxon>
        <taxon>Bacillales</taxon>
        <taxon>Paenibacillaceae</taxon>
        <taxon>Paenibacillus</taxon>
    </lineage>
</organism>
<comment type="caution">
    <text evidence="1">The sequence shown here is derived from an EMBL/GenBank/DDBJ whole genome shotgun (WGS) entry which is preliminary data.</text>
</comment>
<dbReference type="RefSeq" id="WP_219871548.1">
    <property type="nucleotide sequence ID" value="NZ_JAHZIJ010000002.1"/>
</dbReference>
<dbReference type="EMBL" id="JAHZIJ010000002">
    <property type="protein sequence ID" value="MBW7474327.1"/>
    <property type="molecule type" value="Genomic_DNA"/>
</dbReference>
<dbReference type="Proteomes" id="UP000812277">
    <property type="component" value="Unassembled WGS sequence"/>
</dbReference>
<protein>
    <recommendedName>
        <fullName evidence="3">HTH cro/C1-type domain-containing protein</fullName>
    </recommendedName>
</protein>
<name>A0ABS7D427_9BACL</name>
<dbReference type="Gene3D" id="1.10.260.40">
    <property type="entry name" value="lambda repressor-like DNA-binding domains"/>
    <property type="match status" value="1"/>
</dbReference>
<evidence type="ECO:0000313" key="2">
    <source>
        <dbReference type="Proteomes" id="UP000812277"/>
    </source>
</evidence>
<sequence>MSYYAKLLSSYIKTSGKTLKEISKELYEEKNLSIDSSYISKIKTGKKPPASEDVNRALAEVLYGNPNKLVFAGYIEKAPNDVQETFSEIDQMVDQILQSLVFNSTSPQLAVIIDHLRQFKIDGFRPFCIFDQINLSEIGMGSRSVLIDTIEIVLKEEFSQRDKLKVIPYILKFFRKLHEESISYGNQNLEKDRNEVDDLEYQNELLETAKKLNLSVLFLNGEREIVTSTEGEYLKTCLEALRTYNNSMYRSN</sequence>
<keyword evidence="2" id="KW-1185">Reference proteome</keyword>
<proteinExistence type="predicted"/>